<dbReference type="EC" id="2.7.13.3" evidence="7"/>
<keyword evidence="4" id="KW-0812">Transmembrane</keyword>
<evidence type="ECO:0000259" key="6">
    <source>
        <dbReference type="Pfam" id="PF07730"/>
    </source>
</evidence>
<dbReference type="Gene3D" id="2.60.120.260">
    <property type="entry name" value="Galactose-binding domain-like"/>
    <property type="match status" value="1"/>
</dbReference>
<feature type="transmembrane region" description="Helical" evidence="4">
    <location>
        <begin position="451"/>
        <end position="471"/>
    </location>
</feature>
<dbReference type="GO" id="GO:0016020">
    <property type="term" value="C:membrane"/>
    <property type="evidence" value="ECO:0007669"/>
    <property type="project" value="InterPro"/>
</dbReference>
<comment type="caution">
    <text evidence="7">The sequence shown here is derived from an EMBL/GenBank/DDBJ whole genome shotgun (WGS) entry which is preliminary data.</text>
</comment>
<dbReference type="GO" id="GO:0046983">
    <property type="term" value="F:protein dimerization activity"/>
    <property type="evidence" value="ECO:0007669"/>
    <property type="project" value="InterPro"/>
</dbReference>
<accession>A0A5C6ELK8</accession>
<dbReference type="InterPro" id="IPR003594">
    <property type="entry name" value="HATPase_dom"/>
</dbReference>
<dbReference type="Gene3D" id="1.20.5.1930">
    <property type="match status" value="1"/>
</dbReference>
<keyword evidence="1 7" id="KW-0808">Transferase</keyword>
<protein>
    <submittedName>
        <fullName evidence="7">Sensor histidine kinase LiaS</fullName>
        <ecNumber evidence="7">2.7.13.3</ecNumber>
    </submittedName>
</protein>
<name>A0A5C6ELK8_9BACT</name>
<gene>
    <name evidence="7" type="primary">liaS_1</name>
    <name evidence="7" type="ORF">Poly51_39050</name>
</gene>
<organism evidence="7 8">
    <name type="scientific">Rubripirellula tenax</name>
    <dbReference type="NCBI Taxonomy" id="2528015"/>
    <lineage>
        <taxon>Bacteria</taxon>
        <taxon>Pseudomonadati</taxon>
        <taxon>Planctomycetota</taxon>
        <taxon>Planctomycetia</taxon>
        <taxon>Pirellulales</taxon>
        <taxon>Pirellulaceae</taxon>
        <taxon>Rubripirellula</taxon>
    </lineage>
</organism>
<dbReference type="OrthoDB" id="9797605at2"/>
<dbReference type="PROSITE" id="PS51257">
    <property type="entry name" value="PROKAR_LIPOPROTEIN"/>
    <property type="match status" value="1"/>
</dbReference>
<evidence type="ECO:0000313" key="7">
    <source>
        <dbReference type="EMBL" id="TWU50613.1"/>
    </source>
</evidence>
<evidence type="ECO:0000313" key="8">
    <source>
        <dbReference type="Proteomes" id="UP000318288"/>
    </source>
</evidence>
<dbReference type="AlphaFoldDB" id="A0A5C6ELK8"/>
<dbReference type="InterPro" id="IPR011712">
    <property type="entry name" value="Sig_transdc_His_kin_sub3_dim/P"/>
</dbReference>
<dbReference type="GO" id="GO:0000155">
    <property type="term" value="F:phosphorelay sensor kinase activity"/>
    <property type="evidence" value="ECO:0007669"/>
    <property type="project" value="InterPro"/>
</dbReference>
<dbReference type="PANTHER" id="PTHR24421">
    <property type="entry name" value="NITRATE/NITRITE SENSOR PROTEIN NARX-RELATED"/>
    <property type="match status" value="1"/>
</dbReference>
<sequence length="697" mass="77818">MQPFIKVIFLIITFGAFIGAISSCLPADVTATPVINDSDLDEWQLKRLSVSQLEQRIATIDRQLRSLAKPSFRTGVAAVGYRSQEQSIQATTDWIQVTLNKPAIIDQVVLVPTIWRDSLLGFQADAFPLEFCVRIGDGADEDGEIVGRYGAKDRLLPRVAPVVVSFPARKASWARIEVNTLSPRGWDGAFLLQLSEILIFSGHVNVALRQAVETSSNFGFDHSPWDSEYLVDGFVPYLMDASQGRPSLAFVSEISRDRMVSLTIDLGKPEWISEVRLHATDVSDTAPQSQPENFGIPSQLVIKGANLPDFSDGVRLVEHTSGSPYDSGPILTTRFSKTCCRYVQLEIVNPFVVPEGMVRRTGAWLGFAEIEILASGQNVALNKNVKANTVFIRAQKGRLLSSLTDGRNMLGKILPTRQWLSELATRHDLEKERPRVAAELSSRYRQQKANLIRMSWLAGLLILIVICTILVERITRRRAVLQTRERIAADLHDELGANLHAIALLGDLAQAATDSPDRVKNMLQRSRALTERSGEALRYCSNMLVSDGLFGDLEENMRRCADHVTADLDHELTLESAGVDMEVKPRVRVDLFLFYKECLTNILRHAHATKVTTVLRFDGNHLYLTVTDNGCGLNQSRSNRVPKSLRRRARLLSARVSATDVVDGGTKVELKLRTRYFGLQSRKSINVAEYPHHDDRR</sequence>
<dbReference type="EMBL" id="SJPW01000005">
    <property type="protein sequence ID" value="TWU50613.1"/>
    <property type="molecule type" value="Genomic_DNA"/>
</dbReference>
<keyword evidence="3" id="KW-0902">Two-component regulatory system</keyword>
<feature type="domain" description="Signal transduction histidine kinase subgroup 3 dimerisation and phosphoacceptor" evidence="6">
    <location>
        <begin position="484"/>
        <end position="538"/>
    </location>
</feature>
<evidence type="ECO:0000256" key="2">
    <source>
        <dbReference type="ARBA" id="ARBA00022777"/>
    </source>
</evidence>
<evidence type="ECO:0000256" key="3">
    <source>
        <dbReference type="ARBA" id="ARBA00023012"/>
    </source>
</evidence>
<dbReference type="InterPro" id="IPR050482">
    <property type="entry name" value="Sensor_HK_TwoCompSys"/>
</dbReference>
<evidence type="ECO:0000256" key="1">
    <source>
        <dbReference type="ARBA" id="ARBA00022679"/>
    </source>
</evidence>
<dbReference type="Gene3D" id="3.30.565.10">
    <property type="entry name" value="Histidine kinase-like ATPase, C-terminal domain"/>
    <property type="match status" value="1"/>
</dbReference>
<evidence type="ECO:0000259" key="5">
    <source>
        <dbReference type="Pfam" id="PF02518"/>
    </source>
</evidence>
<keyword evidence="4" id="KW-0472">Membrane</keyword>
<feature type="domain" description="Histidine kinase/HSP90-like ATPase" evidence="5">
    <location>
        <begin position="591"/>
        <end position="646"/>
    </location>
</feature>
<dbReference type="Proteomes" id="UP000318288">
    <property type="component" value="Unassembled WGS sequence"/>
</dbReference>
<keyword evidence="8" id="KW-1185">Reference proteome</keyword>
<dbReference type="SUPFAM" id="SSF55874">
    <property type="entry name" value="ATPase domain of HSP90 chaperone/DNA topoisomerase II/histidine kinase"/>
    <property type="match status" value="1"/>
</dbReference>
<proteinExistence type="predicted"/>
<dbReference type="InterPro" id="IPR036890">
    <property type="entry name" value="HATPase_C_sf"/>
</dbReference>
<keyword evidence="2 7" id="KW-0418">Kinase</keyword>
<dbReference type="Pfam" id="PF02518">
    <property type="entry name" value="HATPase_c"/>
    <property type="match status" value="1"/>
</dbReference>
<dbReference type="Pfam" id="PF07730">
    <property type="entry name" value="HisKA_3"/>
    <property type="match status" value="1"/>
</dbReference>
<evidence type="ECO:0000256" key="4">
    <source>
        <dbReference type="SAM" id="Phobius"/>
    </source>
</evidence>
<reference evidence="7 8" key="1">
    <citation type="submission" date="2019-02" db="EMBL/GenBank/DDBJ databases">
        <title>Deep-cultivation of Planctomycetes and their phenomic and genomic characterization uncovers novel biology.</title>
        <authorList>
            <person name="Wiegand S."/>
            <person name="Jogler M."/>
            <person name="Boedeker C."/>
            <person name="Pinto D."/>
            <person name="Vollmers J."/>
            <person name="Rivas-Marin E."/>
            <person name="Kohn T."/>
            <person name="Peeters S.H."/>
            <person name="Heuer A."/>
            <person name="Rast P."/>
            <person name="Oberbeckmann S."/>
            <person name="Bunk B."/>
            <person name="Jeske O."/>
            <person name="Meyerdierks A."/>
            <person name="Storesund J.E."/>
            <person name="Kallscheuer N."/>
            <person name="Luecker S."/>
            <person name="Lage O.M."/>
            <person name="Pohl T."/>
            <person name="Merkel B.J."/>
            <person name="Hornburger P."/>
            <person name="Mueller R.-W."/>
            <person name="Bruemmer F."/>
            <person name="Labrenz M."/>
            <person name="Spormann A.M."/>
            <person name="Op Den Camp H."/>
            <person name="Overmann J."/>
            <person name="Amann R."/>
            <person name="Jetten M.S.M."/>
            <person name="Mascher T."/>
            <person name="Medema M.H."/>
            <person name="Devos D.P."/>
            <person name="Kaster A.-K."/>
            <person name="Ovreas L."/>
            <person name="Rohde M."/>
            <person name="Galperin M.Y."/>
            <person name="Jogler C."/>
        </authorList>
    </citation>
    <scope>NUCLEOTIDE SEQUENCE [LARGE SCALE GENOMIC DNA]</scope>
    <source>
        <strain evidence="7 8">Poly51</strain>
    </source>
</reference>
<keyword evidence="4" id="KW-1133">Transmembrane helix</keyword>